<evidence type="ECO:0000256" key="1">
    <source>
        <dbReference type="SAM" id="SignalP"/>
    </source>
</evidence>
<keyword evidence="1" id="KW-0732">Signal</keyword>
<dbReference type="RefSeq" id="WP_160178556.1">
    <property type="nucleotide sequence ID" value="NZ_CP047656.1"/>
</dbReference>
<feature type="chain" id="PRO_5032542486" evidence="1">
    <location>
        <begin position="22"/>
        <end position="223"/>
    </location>
</feature>
<evidence type="ECO:0000313" key="3">
    <source>
        <dbReference type="Proteomes" id="UP000464524"/>
    </source>
</evidence>
<protein>
    <submittedName>
        <fullName evidence="2">Uncharacterized protein</fullName>
    </submittedName>
</protein>
<sequence length="223" mass="25010">MINLTRSFILACILLSPCTQAELIQWDAFEAGDNLAVKDNTTGLIWLDLTLTNHLSYNEAGNAYSGWEYASADAVYGLLDSAFTDIQLVRHDTQEPSNYERNCSNTSDCYVQATNWQTLFGMTQGNRYYQTYAFGLYQDEETNRLRMAGSYLNGSALANVYGQDFDNAHNTQLTQSNDLYSTFLIQSQPQARASSTVSATAPNVFAFLCVPFMWLAIRKRLTA</sequence>
<dbReference type="Proteomes" id="UP000464524">
    <property type="component" value="Chromosome"/>
</dbReference>
<proteinExistence type="predicted"/>
<organism evidence="2 3">
    <name type="scientific">Paraglaciecola mesophila</name>
    <dbReference type="NCBI Taxonomy" id="197222"/>
    <lineage>
        <taxon>Bacteria</taxon>
        <taxon>Pseudomonadati</taxon>
        <taxon>Pseudomonadota</taxon>
        <taxon>Gammaproteobacteria</taxon>
        <taxon>Alteromonadales</taxon>
        <taxon>Alteromonadaceae</taxon>
        <taxon>Paraglaciecola</taxon>
    </lineage>
</organism>
<name>A0A857JIB9_9ALTE</name>
<keyword evidence="3" id="KW-1185">Reference proteome</keyword>
<feature type="signal peptide" evidence="1">
    <location>
        <begin position="1"/>
        <end position="21"/>
    </location>
</feature>
<dbReference type="EMBL" id="CP047656">
    <property type="protein sequence ID" value="QHJ10711.1"/>
    <property type="molecule type" value="Genomic_DNA"/>
</dbReference>
<dbReference type="AlphaFoldDB" id="A0A857JIB9"/>
<evidence type="ECO:0000313" key="2">
    <source>
        <dbReference type="EMBL" id="QHJ10711.1"/>
    </source>
</evidence>
<reference evidence="2 3" key="1">
    <citation type="submission" date="2019-12" db="EMBL/GenBank/DDBJ databases">
        <title>Genome sequencing and assembly of endphytes of Porphyra tenera.</title>
        <authorList>
            <person name="Park J.M."/>
            <person name="Shin R."/>
            <person name="Jo S.H."/>
        </authorList>
    </citation>
    <scope>NUCLEOTIDE SEQUENCE [LARGE SCALE GENOMIC DNA]</scope>
    <source>
        <strain evidence="2 3">GPM4</strain>
    </source>
</reference>
<dbReference type="OrthoDB" id="6385968at2"/>
<gene>
    <name evidence="2" type="ORF">FX988_00931</name>
</gene>
<accession>A0A857JIB9</accession>
<dbReference type="KEGG" id="pmes:FX988_00931"/>